<dbReference type="PANTHER" id="PTHR30105:SF2">
    <property type="entry name" value="DIVERGENT POLYSACCHARIDE DEACETYLASE SUPERFAMILY"/>
    <property type="match status" value="1"/>
</dbReference>
<dbReference type="Gene3D" id="3.20.20.370">
    <property type="entry name" value="Glycoside hydrolase/deacetylase"/>
    <property type="match status" value="1"/>
</dbReference>
<dbReference type="SUPFAM" id="SSF88713">
    <property type="entry name" value="Glycoside hydrolase/deacetylase"/>
    <property type="match status" value="1"/>
</dbReference>
<name>A0A5R9IMV3_9GAMM</name>
<keyword evidence="3" id="KW-1185">Reference proteome</keyword>
<sequence>MKIIRIFIVRLLFSLVFLLPFSVLAAPQETKKVAIVIDDIGYRHTDRAALLLPRQVAFSVLPHTPHGQELAKKAWQQQREIMLHVPMESIKGLNPGPGALTSTMSEQHIQDSLQAQIEDIPHVIGINNHMGSRLTQMSQPMASTMKFLKANDLFFLDSRTSKFSQAELVAQQYGVPTLHRKLFLDNKLDESYIENQFRKLVNISQRDGIAIAIAHPHPKTLKVLHRLLPTLAAHQIELVHISSLVHPVEESTLMVKNASDTSEKKTKEKATE</sequence>
<feature type="signal peptide" evidence="1">
    <location>
        <begin position="1"/>
        <end position="25"/>
    </location>
</feature>
<proteinExistence type="predicted"/>
<evidence type="ECO:0000313" key="2">
    <source>
        <dbReference type="EMBL" id="TLU65783.1"/>
    </source>
</evidence>
<evidence type="ECO:0000256" key="1">
    <source>
        <dbReference type="SAM" id="SignalP"/>
    </source>
</evidence>
<keyword evidence="1" id="KW-0732">Signal</keyword>
<dbReference type="Proteomes" id="UP000307790">
    <property type="component" value="Unassembled WGS sequence"/>
</dbReference>
<dbReference type="EMBL" id="VCBC01000006">
    <property type="protein sequence ID" value="TLU65783.1"/>
    <property type="molecule type" value="Genomic_DNA"/>
</dbReference>
<dbReference type="OrthoDB" id="9784811at2"/>
<comment type="caution">
    <text evidence="2">The sequence shown here is derived from an EMBL/GenBank/DDBJ whole genome shotgun (WGS) entry which is preliminary data.</text>
</comment>
<dbReference type="CDD" id="cd10936">
    <property type="entry name" value="CE4_DAC2"/>
    <property type="match status" value="1"/>
</dbReference>
<dbReference type="InterPro" id="IPR011330">
    <property type="entry name" value="Glyco_hydro/deAcase_b/a-brl"/>
</dbReference>
<dbReference type="PANTHER" id="PTHR30105">
    <property type="entry name" value="UNCHARACTERIZED YIBQ-RELATED"/>
    <property type="match status" value="1"/>
</dbReference>
<reference evidence="2 3" key="1">
    <citation type="submission" date="2019-05" db="EMBL/GenBank/DDBJ databases">
        <title>Genome sequences of Thalassotalea litorea 1K03283.</title>
        <authorList>
            <person name="Zhang D."/>
        </authorList>
    </citation>
    <scope>NUCLEOTIDE SEQUENCE [LARGE SCALE GENOMIC DNA]</scope>
    <source>
        <strain evidence="2 3">MCCC 1K03283</strain>
    </source>
</reference>
<protein>
    <submittedName>
        <fullName evidence="2">Divergent polysaccharide deacetylase family protein</fullName>
    </submittedName>
</protein>
<gene>
    <name evidence="2" type="ORF">FE810_07680</name>
</gene>
<feature type="chain" id="PRO_5024298548" evidence="1">
    <location>
        <begin position="26"/>
        <end position="272"/>
    </location>
</feature>
<evidence type="ECO:0000313" key="3">
    <source>
        <dbReference type="Proteomes" id="UP000307790"/>
    </source>
</evidence>
<accession>A0A5R9IMV3</accession>
<dbReference type="GO" id="GO:0005975">
    <property type="term" value="P:carbohydrate metabolic process"/>
    <property type="evidence" value="ECO:0007669"/>
    <property type="project" value="InterPro"/>
</dbReference>
<organism evidence="2 3">
    <name type="scientific">Thalassotalea litorea</name>
    <dbReference type="NCBI Taxonomy" id="2020715"/>
    <lineage>
        <taxon>Bacteria</taxon>
        <taxon>Pseudomonadati</taxon>
        <taxon>Pseudomonadota</taxon>
        <taxon>Gammaproteobacteria</taxon>
        <taxon>Alteromonadales</taxon>
        <taxon>Colwelliaceae</taxon>
        <taxon>Thalassotalea</taxon>
    </lineage>
</organism>
<dbReference type="Pfam" id="PF04748">
    <property type="entry name" value="Polysacc_deac_2"/>
    <property type="match status" value="1"/>
</dbReference>
<dbReference type="AlphaFoldDB" id="A0A5R9IMV3"/>
<dbReference type="InterPro" id="IPR006837">
    <property type="entry name" value="Divergent_DAC"/>
</dbReference>